<gene>
    <name evidence="2" type="ORF">Aau02nite_47040</name>
</gene>
<feature type="transmembrane region" description="Helical" evidence="1">
    <location>
        <begin position="93"/>
        <end position="111"/>
    </location>
</feature>
<dbReference type="RefSeq" id="WP_345477454.1">
    <property type="nucleotide sequence ID" value="NZ_BAABEA010000005.1"/>
</dbReference>
<comment type="caution">
    <text evidence="2">The sequence shown here is derived from an EMBL/GenBank/DDBJ whole genome shotgun (WGS) entry which is preliminary data.</text>
</comment>
<proteinExistence type="predicted"/>
<feature type="transmembrane region" description="Helical" evidence="1">
    <location>
        <begin position="117"/>
        <end position="137"/>
    </location>
</feature>
<reference evidence="2" key="1">
    <citation type="submission" date="2021-03" db="EMBL/GenBank/DDBJ databases">
        <title>Whole genome shotgun sequence of Actinoplanes auranticolor NBRC 12245.</title>
        <authorList>
            <person name="Komaki H."/>
            <person name="Tamura T."/>
        </authorList>
    </citation>
    <scope>NUCLEOTIDE SEQUENCE</scope>
    <source>
        <strain evidence="2">NBRC 12245</strain>
    </source>
</reference>
<evidence type="ECO:0000256" key="1">
    <source>
        <dbReference type="SAM" id="Phobius"/>
    </source>
</evidence>
<evidence type="ECO:0000313" key="3">
    <source>
        <dbReference type="Proteomes" id="UP000681340"/>
    </source>
</evidence>
<accession>A0A919SJ51</accession>
<sequence>MTDPERRRLRRSVVQHGIAAVVFTMLALSGATTAGPGLYGMAVPFMVTGVAGAGGAAVIAVSVWRLQRGEAGTGPQDASGVRGAVATQRTARLAMVAAAVVALIAGVMLAPQGMDRGFAISVAAGLAVALALFALFAGDRPRTAEQRG</sequence>
<dbReference type="EMBL" id="BOQL01000037">
    <property type="protein sequence ID" value="GIM71643.1"/>
    <property type="molecule type" value="Genomic_DNA"/>
</dbReference>
<keyword evidence="1" id="KW-0472">Membrane</keyword>
<protein>
    <submittedName>
        <fullName evidence="2">Uncharacterized protein</fullName>
    </submittedName>
</protein>
<feature type="transmembrane region" description="Helical" evidence="1">
    <location>
        <begin position="12"/>
        <end position="32"/>
    </location>
</feature>
<organism evidence="2 3">
    <name type="scientific">Actinoplanes auranticolor</name>
    <dbReference type="NCBI Taxonomy" id="47988"/>
    <lineage>
        <taxon>Bacteria</taxon>
        <taxon>Bacillati</taxon>
        <taxon>Actinomycetota</taxon>
        <taxon>Actinomycetes</taxon>
        <taxon>Micromonosporales</taxon>
        <taxon>Micromonosporaceae</taxon>
        <taxon>Actinoplanes</taxon>
    </lineage>
</organism>
<feature type="transmembrane region" description="Helical" evidence="1">
    <location>
        <begin position="38"/>
        <end position="64"/>
    </location>
</feature>
<dbReference type="Proteomes" id="UP000681340">
    <property type="component" value="Unassembled WGS sequence"/>
</dbReference>
<keyword evidence="1" id="KW-0812">Transmembrane</keyword>
<evidence type="ECO:0000313" key="2">
    <source>
        <dbReference type="EMBL" id="GIM71643.1"/>
    </source>
</evidence>
<keyword evidence="1" id="KW-1133">Transmembrane helix</keyword>
<dbReference type="AlphaFoldDB" id="A0A919SJ51"/>
<keyword evidence="3" id="KW-1185">Reference proteome</keyword>
<name>A0A919SJ51_9ACTN</name>